<evidence type="ECO:0000313" key="2">
    <source>
        <dbReference type="Proteomes" id="UP001157502"/>
    </source>
</evidence>
<accession>A0ACC2GPK7</accession>
<sequence length="85" mass="9446">MAYLPCLRTIRHGSKGEELGQRPSCWSRSVPHIAHRRCGKSELATYIKDPVEDLLGGAWKVPECVEISPDGKSGELVHWSGCRES</sequence>
<proteinExistence type="predicted"/>
<dbReference type="EMBL" id="CM055738">
    <property type="protein sequence ID" value="KAJ8005436.1"/>
    <property type="molecule type" value="Genomic_DNA"/>
</dbReference>
<keyword evidence="2" id="KW-1185">Reference proteome</keyword>
<reference evidence="1" key="1">
    <citation type="submission" date="2021-05" db="EMBL/GenBank/DDBJ databases">
        <authorList>
            <person name="Pan Q."/>
            <person name="Jouanno E."/>
            <person name="Zahm M."/>
            <person name="Klopp C."/>
            <person name="Cabau C."/>
            <person name="Louis A."/>
            <person name="Berthelot C."/>
            <person name="Parey E."/>
            <person name="Roest Crollius H."/>
            <person name="Montfort J."/>
            <person name="Robinson-Rechavi M."/>
            <person name="Bouchez O."/>
            <person name="Lampietro C."/>
            <person name="Lopez Roques C."/>
            <person name="Donnadieu C."/>
            <person name="Postlethwait J."/>
            <person name="Bobe J."/>
            <person name="Dillon D."/>
            <person name="Chandos A."/>
            <person name="von Hippel F."/>
            <person name="Guiguen Y."/>
        </authorList>
    </citation>
    <scope>NUCLEOTIDE SEQUENCE</scope>
    <source>
        <strain evidence="1">YG-Jan2019</strain>
    </source>
</reference>
<evidence type="ECO:0000313" key="1">
    <source>
        <dbReference type="EMBL" id="KAJ8005436.1"/>
    </source>
</evidence>
<organism evidence="1 2">
    <name type="scientific">Dallia pectoralis</name>
    <name type="common">Alaska blackfish</name>
    <dbReference type="NCBI Taxonomy" id="75939"/>
    <lineage>
        <taxon>Eukaryota</taxon>
        <taxon>Metazoa</taxon>
        <taxon>Chordata</taxon>
        <taxon>Craniata</taxon>
        <taxon>Vertebrata</taxon>
        <taxon>Euteleostomi</taxon>
        <taxon>Actinopterygii</taxon>
        <taxon>Neopterygii</taxon>
        <taxon>Teleostei</taxon>
        <taxon>Protacanthopterygii</taxon>
        <taxon>Esociformes</taxon>
        <taxon>Umbridae</taxon>
        <taxon>Dallia</taxon>
    </lineage>
</organism>
<protein>
    <submittedName>
        <fullName evidence="1">Uncharacterized protein</fullName>
    </submittedName>
</protein>
<name>A0ACC2GPK7_DALPE</name>
<gene>
    <name evidence="1" type="ORF">DPEC_G00146630</name>
</gene>
<dbReference type="Proteomes" id="UP001157502">
    <property type="component" value="Chromosome 11"/>
</dbReference>
<comment type="caution">
    <text evidence="1">The sequence shown here is derived from an EMBL/GenBank/DDBJ whole genome shotgun (WGS) entry which is preliminary data.</text>
</comment>